<dbReference type="EMBL" id="JBHSCW010000003">
    <property type="protein sequence ID" value="MFC4351544.1"/>
    <property type="molecule type" value="Genomic_DNA"/>
</dbReference>
<feature type="domain" description="CheW-like" evidence="1">
    <location>
        <begin position="17"/>
        <end position="157"/>
    </location>
</feature>
<dbReference type="PANTHER" id="PTHR22617">
    <property type="entry name" value="CHEMOTAXIS SENSOR HISTIDINE KINASE-RELATED"/>
    <property type="match status" value="1"/>
</dbReference>
<comment type="caution">
    <text evidence="2">The sequence shown here is derived from an EMBL/GenBank/DDBJ whole genome shotgun (WGS) entry which is preliminary data.</text>
</comment>
<evidence type="ECO:0000259" key="1">
    <source>
        <dbReference type="PROSITE" id="PS50851"/>
    </source>
</evidence>
<protein>
    <submittedName>
        <fullName evidence="2">Chemotaxis protein CheW</fullName>
    </submittedName>
</protein>
<dbReference type="Proteomes" id="UP001595799">
    <property type="component" value="Unassembled WGS sequence"/>
</dbReference>
<accession>A0ABV8ULZ0</accession>
<dbReference type="SUPFAM" id="SSF50341">
    <property type="entry name" value="CheW-like"/>
    <property type="match status" value="1"/>
</dbReference>
<dbReference type="RefSeq" id="WP_382421872.1">
    <property type="nucleotide sequence ID" value="NZ_JBHSCW010000003.1"/>
</dbReference>
<proteinExistence type="predicted"/>
<name>A0ABV8ULZ0_9PROT</name>
<dbReference type="InterPro" id="IPR002545">
    <property type="entry name" value="CheW-lke_dom"/>
</dbReference>
<dbReference type="InterPro" id="IPR036061">
    <property type="entry name" value="CheW-like_dom_sf"/>
</dbReference>
<dbReference type="PANTHER" id="PTHR22617:SF23">
    <property type="entry name" value="CHEMOTAXIS PROTEIN CHEW"/>
    <property type="match status" value="1"/>
</dbReference>
<evidence type="ECO:0000313" key="2">
    <source>
        <dbReference type="EMBL" id="MFC4351544.1"/>
    </source>
</evidence>
<sequence length="160" mass="17880">MSDLERMKTGLLDAEDAKEFVTFYIGEQLFGIHVLQVQDILNNVRTTRIPLAPPEITGSLNLRGRIVTAINVRLRIGLPPLQGKHSGMSIVVDHHGELYSLMVDSVGEVMPLQAADFERSPPTISQRLKEYSEGIYRLQDRLLVVLNIDRLLDFGRASAA</sequence>
<dbReference type="PROSITE" id="PS50851">
    <property type="entry name" value="CHEW"/>
    <property type="match status" value="1"/>
</dbReference>
<dbReference type="CDD" id="cd00732">
    <property type="entry name" value="CheW"/>
    <property type="match status" value="1"/>
</dbReference>
<dbReference type="Gene3D" id="2.40.50.180">
    <property type="entry name" value="CheA-289, Domain 4"/>
    <property type="match status" value="1"/>
</dbReference>
<dbReference type="Pfam" id="PF01584">
    <property type="entry name" value="CheW"/>
    <property type="match status" value="1"/>
</dbReference>
<gene>
    <name evidence="2" type="ORF">ACFOW6_08330</name>
</gene>
<keyword evidence="3" id="KW-1185">Reference proteome</keyword>
<dbReference type="SMART" id="SM00260">
    <property type="entry name" value="CheW"/>
    <property type="match status" value="1"/>
</dbReference>
<organism evidence="2 3">
    <name type="scientific">Fodinicurvata halophila</name>
    <dbReference type="NCBI Taxonomy" id="1419723"/>
    <lineage>
        <taxon>Bacteria</taxon>
        <taxon>Pseudomonadati</taxon>
        <taxon>Pseudomonadota</taxon>
        <taxon>Alphaproteobacteria</taxon>
        <taxon>Rhodospirillales</taxon>
        <taxon>Rhodovibrionaceae</taxon>
        <taxon>Fodinicurvata</taxon>
    </lineage>
</organism>
<evidence type="ECO:0000313" key="3">
    <source>
        <dbReference type="Proteomes" id="UP001595799"/>
    </source>
</evidence>
<reference evidence="3" key="1">
    <citation type="journal article" date="2019" name="Int. J. Syst. Evol. Microbiol.">
        <title>The Global Catalogue of Microorganisms (GCM) 10K type strain sequencing project: providing services to taxonomists for standard genome sequencing and annotation.</title>
        <authorList>
            <consortium name="The Broad Institute Genomics Platform"/>
            <consortium name="The Broad Institute Genome Sequencing Center for Infectious Disease"/>
            <person name="Wu L."/>
            <person name="Ma J."/>
        </authorList>
    </citation>
    <scope>NUCLEOTIDE SEQUENCE [LARGE SCALE GENOMIC DNA]</scope>
    <source>
        <strain evidence="3">CECT 8472</strain>
    </source>
</reference>
<dbReference type="InterPro" id="IPR039315">
    <property type="entry name" value="CheW"/>
</dbReference>
<dbReference type="Gene3D" id="2.30.30.40">
    <property type="entry name" value="SH3 Domains"/>
    <property type="match status" value="1"/>
</dbReference>